<evidence type="ECO:0008006" key="4">
    <source>
        <dbReference type="Google" id="ProtNLM"/>
    </source>
</evidence>
<accession>A0A1H4NDI6</accession>
<protein>
    <recommendedName>
        <fullName evidence="4">LPXTG-motif cell wall anchor domain-containing protein</fullName>
    </recommendedName>
</protein>
<dbReference type="AlphaFoldDB" id="A0A1H4NDI6"/>
<evidence type="ECO:0000256" key="1">
    <source>
        <dbReference type="SAM" id="Phobius"/>
    </source>
</evidence>
<feature type="transmembrane region" description="Helical" evidence="1">
    <location>
        <begin position="317"/>
        <end position="340"/>
    </location>
</feature>
<evidence type="ECO:0000313" key="3">
    <source>
        <dbReference type="Proteomes" id="UP000199183"/>
    </source>
</evidence>
<proteinExistence type="predicted"/>
<keyword evidence="1" id="KW-0812">Transmembrane</keyword>
<keyword evidence="3" id="KW-1185">Reference proteome</keyword>
<organism evidence="2 3">
    <name type="scientific">Paramicrobacterium humi</name>
    <dbReference type="NCBI Taxonomy" id="640635"/>
    <lineage>
        <taxon>Bacteria</taxon>
        <taxon>Bacillati</taxon>
        <taxon>Actinomycetota</taxon>
        <taxon>Actinomycetes</taxon>
        <taxon>Micrococcales</taxon>
        <taxon>Microbacteriaceae</taxon>
        <taxon>Paramicrobacterium</taxon>
    </lineage>
</organism>
<dbReference type="EMBL" id="FNRY01000001">
    <property type="protein sequence ID" value="SEB92945.1"/>
    <property type="molecule type" value="Genomic_DNA"/>
</dbReference>
<gene>
    <name evidence="2" type="ORF">SAMN04489806_2153</name>
</gene>
<reference evidence="2 3" key="1">
    <citation type="submission" date="2016-10" db="EMBL/GenBank/DDBJ databases">
        <authorList>
            <person name="de Groot N.N."/>
        </authorList>
    </citation>
    <scope>NUCLEOTIDE SEQUENCE [LARGE SCALE GENOMIC DNA]</scope>
    <source>
        <strain evidence="2 3">DSM 21799</strain>
    </source>
</reference>
<sequence length="349" mass="35216">MRLTPEGPRGRHPLALLKCEPERPQPPLALARSGSVDLLLKVTNSQKGIHVRKLFVGGGLTAVAAGALILGAAIPAQAAQPGQMTVSTTRVASGGSITVSGTGCVANGKPVSVDVGVSGGQWGDHLDTVTPKADGTWSTTASLSAYQDGALAIVATCDLYTSSFRYDAKSIFLGDSSKWYDTNSAFSKTQLDSFFAKAKSDAGLKLSTSTVTPGESLTVSVPDDAGYFSGESVEVWAHSTPVLLGTLTAAADGSVSGTVAIPSTLPAGSHTVYLIGVMSGTSTSVPLAVSTSASDISGSVPGAATDLVAQTTPSNGFAIAGIAAGVAGLGLLAAAGVQFARRRREQQNH</sequence>
<evidence type="ECO:0000313" key="2">
    <source>
        <dbReference type="EMBL" id="SEB92945.1"/>
    </source>
</evidence>
<feature type="transmembrane region" description="Helical" evidence="1">
    <location>
        <begin position="54"/>
        <end position="74"/>
    </location>
</feature>
<dbReference type="STRING" id="640635.SAMN04489806_2153"/>
<name>A0A1H4NDI6_9MICO</name>
<dbReference type="Proteomes" id="UP000199183">
    <property type="component" value="Unassembled WGS sequence"/>
</dbReference>
<keyword evidence="1" id="KW-1133">Transmembrane helix</keyword>
<keyword evidence="1" id="KW-0472">Membrane</keyword>